<feature type="non-terminal residue" evidence="1">
    <location>
        <position position="64"/>
    </location>
</feature>
<sequence length="64" mass="6820">MGTATGIVSETTNGSILMSTMSTMTLLIYFPNVCFRISTLAPHCSITLGLSSFPCFGLFLGPRI</sequence>
<keyword evidence="2" id="KW-1185">Reference proteome</keyword>
<dbReference type="HOGENOM" id="CLU_2874053_0_0_1"/>
<protein>
    <submittedName>
        <fullName evidence="1">Uncharacterized protein</fullName>
    </submittedName>
</protein>
<dbReference type="Proteomes" id="UP000008063">
    <property type="component" value="Unassembled WGS sequence"/>
</dbReference>
<evidence type="ECO:0000313" key="1">
    <source>
        <dbReference type="EMBL" id="EGO03334.1"/>
    </source>
</evidence>
<gene>
    <name evidence="1" type="ORF">SERLA73DRAFT_129598</name>
</gene>
<accession>F8PKK0</accession>
<evidence type="ECO:0000313" key="2">
    <source>
        <dbReference type="Proteomes" id="UP000008063"/>
    </source>
</evidence>
<proteinExistence type="predicted"/>
<name>F8PKK0_SERL3</name>
<dbReference type="InParanoid" id="F8PKK0"/>
<reference evidence="2" key="1">
    <citation type="journal article" date="2011" name="Science">
        <title>The plant cell wall-decomposing machinery underlies the functional diversity of forest fungi.</title>
        <authorList>
            <person name="Eastwood D.C."/>
            <person name="Floudas D."/>
            <person name="Binder M."/>
            <person name="Majcherczyk A."/>
            <person name="Schneider P."/>
            <person name="Aerts A."/>
            <person name="Asiegbu F.O."/>
            <person name="Baker S.E."/>
            <person name="Barry K."/>
            <person name="Bendiksby M."/>
            <person name="Blumentritt M."/>
            <person name="Coutinho P.M."/>
            <person name="Cullen D."/>
            <person name="de Vries R.P."/>
            <person name="Gathman A."/>
            <person name="Goodell B."/>
            <person name="Henrissat B."/>
            <person name="Ihrmark K."/>
            <person name="Kauserud H."/>
            <person name="Kohler A."/>
            <person name="LaButti K."/>
            <person name="Lapidus A."/>
            <person name="Lavin J.L."/>
            <person name="Lee Y.-H."/>
            <person name="Lindquist E."/>
            <person name="Lilly W."/>
            <person name="Lucas S."/>
            <person name="Morin E."/>
            <person name="Murat C."/>
            <person name="Oguiza J.A."/>
            <person name="Park J."/>
            <person name="Pisabarro A.G."/>
            <person name="Riley R."/>
            <person name="Rosling A."/>
            <person name="Salamov A."/>
            <person name="Schmidt O."/>
            <person name="Schmutz J."/>
            <person name="Skrede I."/>
            <person name="Stenlid J."/>
            <person name="Wiebenga A."/>
            <person name="Xie X."/>
            <person name="Kuees U."/>
            <person name="Hibbett D.S."/>
            <person name="Hoffmeister D."/>
            <person name="Hoegberg N."/>
            <person name="Martin F."/>
            <person name="Grigoriev I.V."/>
            <person name="Watkinson S.C."/>
        </authorList>
    </citation>
    <scope>NUCLEOTIDE SEQUENCE [LARGE SCALE GENOMIC DNA]</scope>
    <source>
        <strain evidence="2">strain S7.3</strain>
    </source>
</reference>
<dbReference type="AlphaFoldDB" id="F8PKK0"/>
<organism evidence="2">
    <name type="scientific">Serpula lacrymans var. lacrymans (strain S7.3)</name>
    <name type="common">Dry rot fungus</name>
    <dbReference type="NCBI Taxonomy" id="936435"/>
    <lineage>
        <taxon>Eukaryota</taxon>
        <taxon>Fungi</taxon>
        <taxon>Dikarya</taxon>
        <taxon>Basidiomycota</taxon>
        <taxon>Agaricomycotina</taxon>
        <taxon>Agaricomycetes</taxon>
        <taxon>Agaricomycetidae</taxon>
        <taxon>Boletales</taxon>
        <taxon>Coniophorineae</taxon>
        <taxon>Serpulaceae</taxon>
        <taxon>Serpula</taxon>
    </lineage>
</organism>
<dbReference type="EMBL" id="GL945475">
    <property type="protein sequence ID" value="EGO03334.1"/>
    <property type="molecule type" value="Genomic_DNA"/>
</dbReference>